<protein>
    <submittedName>
        <fullName evidence="1">16917_t:CDS:1</fullName>
    </submittedName>
</protein>
<evidence type="ECO:0000313" key="2">
    <source>
        <dbReference type="Proteomes" id="UP000789702"/>
    </source>
</evidence>
<name>A0ACA9KBN0_9GLOM</name>
<gene>
    <name evidence="1" type="ORF">DHETER_LOCUS1393</name>
</gene>
<accession>A0ACA9KBN0</accession>
<comment type="caution">
    <text evidence="1">The sequence shown here is derived from an EMBL/GenBank/DDBJ whole genome shotgun (WGS) entry which is preliminary data.</text>
</comment>
<keyword evidence="2" id="KW-1185">Reference proteome</keyword>
<dbReference type="Proteomes" id="UP000789702">
    <property type="component" value="Unassembled WGS sequence"/>
</dbReference>
<evidence type="ECO:0000313" key="1">
    <source>
        <dbReference type="EMBL" id="CAG8463573.1"/>
    </source>
</evidence>
<dbReference type="EMBL" id="CAJVPU010000836">
    <property type="protein sequence ID" value="CAG8463573.1"/>
    <property type="molecule type" value="Genomic_DNA"/>
</dbReference>
<reference evidence="1" key="1">
    <citation type="submission" date="2021-06" db="EMBL/GenBank/DDBJ databases">
        <authorList>
            <person name="Kallberg Y."/>
            <person name="Tangrot J."/>
            <person name="Rosling A."/>
        </authorList>
    </citation>
    <scope>NUCLEOTIDE SEQUENCE</scope>
    <source>
        <strain evidence="1">IL203A</strain>
    </source>
</reference>
<proteinExistence type="predicted"/>
<organism evidence="1 2">
    <name type="scientific">Dentiscutata heterogama</name>
    <dbReference type="NCBI Taxonomy" id="1316150"/>
    <lineage>
        <taxon>Eukaryota</taxon>
        <taxon>Fungi</taxon>
        <taxon>Fungi incertae sedis</taxon>
        <taxon>Mucoromycota</taxon>
        <taxon>Glomeromycotina</taxon>
        <taxon>Glomeromycetes</taxon>
        <taxon>Diversisporales</taxon>
        <taxon>Gigasporaceae</taxon>
        <taxon>Dentiscutata</taxon>
    </lineage>
</organism>
<sequence>MATSKTSNKSSRKRYKFFSENADEFDSEIKNNQTTIAIIVVTDTSLQTSIFTYPSSSKNISQNKHQPHPFSEIAKRDPNYTRRLKKNCVLSNSISQTTITSHYALDHSLSKAITNWLD</sequence>